<sequence>MTPPRDENGTAPRDVKRDAGVTRDLAARIAAAKRGQMGPAEADGRSSGQMSALGRGFRIGSEFAAAILVGAALGYLLDLWLGTQPWIMLVMLLFGFAAGILNVTRAVAEMNKAAQPQDGADLGRPNDEQR</sequence>
<gene>
    <name evidence="3" type="ORF">SAMN02983003_3276</name>
</gene>
<keyword evidence="2" id="KW-0812">Transmembrane</keyword>
<dbReference type="InterPro" id="IPR032820">
    <property type="entry name" value="ATPase_put"/>
</dbReference>
<evidence type="ECO:0000256" key="2">
    <source>
        <dbReference type="SAM" id="Phobius"/>
    </source>
</evidence>
<protein>
    <submittedName>
        <fullName evidence="3">ATP synthase protein I</fullName>
    </submittedName>
</protein>
<organism evidence="3 4">
    <name type="scientific">Devosia enhydra</name>
    <dbReference type="NCBI Taxonomy" id="665118"/>
    <lineage>
        <taxon>Bacteria</taxon>
        <taxon>Pseudomonadati</taxon>
        <taxon>Pseudomonadota</taxon>
        <taxon>Alphaproteobacteria</taxon>
        <taxon>Hyphomicrobiales</taxon>
        <taxon>Devosiaceae</taxon>
        <taxon>Devosia</taxon>
    </lineage>
</organism>
<proteinExistence type="predicted"/>
<name>A0A1K2I143_9HYPH</name>
<evidence type="ECO:0000256" key="1">
    <source>
        <dbReference type="SAM" id="MobiDB-lite"/>
    </source>
</evidence>
<evidence type="ECO:0000313" key="4">
    <source>
        <dbReference type="Proteomes" id="UP000183447"/>
    </source>
</evidence>
<feature type="transmembrane region" description="Helical" evidence="2">
    <location>
        <begin position="59"/>
        <end position="77"/>
    </location>
</feature>
<feature type="transmembrane region" description="Helical" evidence="2">
    <location>
        <begin position="83"/>
        <end position="103"/>
    </location>
</feature>
<dbReference type="STRING" id="665118.SAMN02983003_3276"/>
<keyword evidence="2" id="KW-0472">Membrane</keyword>
<dbReference type="Proteomes" id="UP000183447">
    <property type="component" value="Unassembled WGS sequence"/>
</dbReference>
<keyword evidence="4" id="KW-1185">Reference proteome</keyword>
<dbReference type="AlphaFoldDB" id="A0A1K2I143"/>
<dbReference type="Pfam" id="PF09527">
    <property type="entry name" value="ATPase_gene1"/>
    <property type="match status" value="1"/>
</dbReference>
<reference evidence="3 4" key="1">
    <citation type="submission" date="2016-11" db="EMBL/GenBank/DDBJ databases">
        <authorList>
            <person name="Jaros S."/>
            <person name="Januszkiewicz K."/>
            <person name="Wedrychowicz H."/>
        </authorList>
    </citation>
    <scope>NUCLEOTIDE SEQUENCE [LARGE SCALE GENOMIC DNA]</scope>
    <source>
        <strain evidence="3 4">ATCC 23634</strain>
    </source>
</reference>
<keyword evidence="2" id="KW-1133">Transmembrane helix</keyword>
<feature type="region of interest" description="Disordered" evidence="1">
    <location>
        <begin position="32"/>
        <end position="51"/>
    </location>
</feature>
<accession>A0A1K2I143</accession>
<evidence type="ECO:0000313" key="3">
    <source>
        <dbReference type="EMBL" id="SFZ86102.1"/>
    </source>
</evidence>
<dbReference type="EMBL" id="FPKU01000003">
    <property type="protein sequence ID" value="SFZ86102.1"/>
    <property type="molecule type" value="Genomic_DNA"/>
</dbReference>